<reference evidence="1" key="2">
    <citation type="journal article" date="2015" name="Data Brief">
        <title>Shoot transcriptome of the giant reed, Arundo donax.</title>
        <authorList>
            <person name="Barrero R.A."/>
            <person name="Guerrero F.D."/>
            <person name="Moolhuijzen P."/>
            <person name="Goolsby J.A."/>
            <person name="Tidwell J."/>
            <person name="Bellgard S.E."/>
            <person name="Bellgard M.I."/>
        </authorList>
    </citation>
    <scope>NUCLEOTIDE SEQUENCE</scope>
    <source>
        <tissue evidence="1">Shoot tissue taken approximately 20 cm above the soil surface</tissue>
    </source>
</reference>
<protein>
    <submittedName>
        <fullName evidence="1">Uncharacterized protein</fullName>
    </submittedName>
</protein>
<evidence type="ECO:0000313" key="1">
    <source>
        <dbReference type="EMBL" id="JAE28717.1"/>
    </source>
</evidence>
<accession>A0A0A9GW12</accession>
<dbReference type="EMBL" id="GBRH01169179">
    <property type="protein sequence ID" value="JAE28717.1"/>
    <property type="molecule type" value="Transcribed_RNA"/>
</dbReference>
<organism evidence="1">
    <name type="scientific">Arundo donax</name>
    <name type="common">Giant reed</name>
    <name type="synonym">Donax arundinaceus</name>
    <dbReference type="NCBI Taxonomy" id="35708"/>
    <lineage>
        <taxon>Eukaryota</taxon>
        <taxon>Viridiplantae</taxon>
        <taxon>Streptophyta</taxon>
        <taxon>Embryophyta</taxon>
        <taxon>Tracheophyta</taxon>
        <taxon>Spermatophyta</taxon>
        <taxon>Magnoliopsida</taxon>
        <taxon>Liliopsida</taxon>
        <taxon>Poales</taxon>
        <taxon>Poaceae</taxon>
        <taxon>PACMAD clade</taxon>
        <taxon>Arundinoideae</taxon>
        <taxon>Arundineae</taxon>
        <taxon>Arundo</taxon>
    </lineage>
</organism>
<proteinExistence type="predicted"/>
<dbReference type="AlphaFoldDB" id="A0A0A9GW12"/>
<name>A0A0A9GW12_ARUDO</name>
<reference evidence="1" key="1">
    <citation type="submission" date="2014-09" db="EMBL/GenBank/DDBJ databases">
        <authorList>
            <person name="Magalhaes I.L.F."/>
            <person name="Oliveira U."/>
            <person name="Santos F.R."/>
            <person name="Vidigal T.H.D.A."/>
            <person name="Brescovit A.D."/>
            <person name="Santos A.J."/>
        </authorList>
    </citation>
    <scope>NUCLEOTIDE SEQUENCE</scope>
    <source>
        <tissue evidence="1">Shoot tissue taken approximately 20 cm above the soil surface</tissue>
    </source>
</reference>
<sequence length="53" mass="6373">MISRTPCFIMISRTRCFKHLAHQEIPFTVANKYLNANNMEWFYFGLVTLDFQK</sequence>